<evidence type="ECO:0000313" key="3">
    <source>
        <dbReference type="Proteomes" id="UP000193498"/>
    </source>
</evidence>
<dbReference type="Proteomes" id="UP000193498">
    <property type="component" value="Unassembled WGS sequence"/>
</dbReference>
<reference evidence="2 3" key="1">
    <citation type="submission" date="2016-07" db="EMBL/GenBank/DDBJ databases">
        <title>Pervasive Adenine N6-methylation of Active Genes in Fungi.</title>
        <authorList>
            <consortium name="DOE Joint Genome Institute"/>
            <person name="Mondo S.J."/>
            <person name="Dannebaum R.O."/>
            <person name="Kuo R.C."/>
            <person name="Labutti K."/>
            <person name="Haridas S."/>
            <person name="Kuo A."/>
            <person name="Salamov A."/>
            <person name="Ahrendt S.R."/>
            <person name="Lipzen A."/>
            <person name="Sullivan W."/>
            <person name="Andreopoulos W.B."/>
            <person name="Clum A."/>
            <person name="Lindquist E."/>
            <person name="Daum C."/>
            <person name="Ramamoorthy G.K."/>
            <person name="Gryganskyi A."/>
            <person name="Culley D."/>
            <person name="Magnuson J.K."/>
            <person name="James T.Y."/>
            <person name="O'Malley M.A."/>
            <person name="Stajich J.E."/>
            <person name="Spatafora J.W."/>
            <person name="Visel A."/>
            <person name="Grigoriev I.V."/>
        </authorList>
    </citation>
    <scope>NUCLEOTIDE SEQUENCE [LARGE SCALE GENOMIC DNA]</scope>
    <source>
        <strain evidence="2 3">CBS 931.73</strain>
    </source>
</reference>
<dbReference type="OrthoDB" id="2273669at2759"/>
<sequence length="535" mass="59337">MGEHMPPKRRKLSLADKESQGERKADSRSSTPVSRDNSFQKHKSHQSGKSGNSFSGDSRKKGKKQRALVEVDFVSKPESYKKVKSSRDLSPQNGLNTAGNESNPSTSMDVKISAWHALGPIEGGRNGSLGSGQLHRKGKNYKPVSERRATAQKENRNASRKKNTPTRPTSMNPLAPEFVWRDEPNRASGKQTVVPNEHSFSNKLEKRIAEETKGLAEVDCPEFKPSLNFNFSKLNLNPKKDISAALKSDTSSNEKEDGKRSRSDTDSSLHDLPHASGATSASITTHSSTVTTPNLTGSNISSRWNLNAPTFVPRSTFSFTPATPPTMEIKIPASTATTFSNDKSLNYQSQETFHYPLNSNYPYDTGLNGQYYEPSEFTYKGLNGLEYPSNEMSQEIEFIYDRGFGDEAVYPTPEEEYGYPTSKNGFDYNPQHKQSHQSATGVASQHNDNGIKPSSQTNGLLVHNKNEAQQLPPLLIGIELKDGSVRTIEIHPNDDLENKARQFCAVWEIPGKKIVQRLAIRLAQERKIHALTSPQ</sequence>
<evidence type="ECO:0000256" key="1">
    <source>
        <dbReference type="SAM" id="MobiDB-lite"/>
    </source>
</evidence>
<feature type="compositionally biased region" description="Gly residues" evidence="1">
    <location>
        <begin position="121"/>
        <end position="130"/>
    </location>
</feature>
<feature type="compositionally biased region" description="Polar residues" evidence="1">
    <location>
        <begin position="28"/>
        <end position="37"/>
    </location>
</feature>
<feature type="compositionally biased region" description="Basic and acidic residues" evidence="1">
    <location>
        <begin position="252"/>
        <end position="273"/>
    </location>
</feature>
<organism evidence="2 3">
    <name type="scientific">Basidiobolus meristosporus CBS 931.73</name>
    <dbReference type="NCBI Taxonomy" id="1314790"/>
    <lineage>
        <taxon>Eukaryota</taxon>
        <taxon>Fungi</taxon>
        <taxon>Fungi incertae sedis</taxon>
        <taxon>Zoopagomycota</taxon>
        <taxon>Entomophthoromycotina</taxon>
        <taxon>Basidiobolomycetes</taxon>
        <taxon>Basidiobolales</taxon>
        <taxon>Basidiobolaceae</taxon>
        <taxon>Basidiobolus</taxon>
    </lineage>
</organism>
<dbReference type="InParanoid" id="A0A1Y1YS49"/>
<feature type="compositionally biased region" description="Polar residues" evidence="1">
    <location>
        <begin position="188"/>
        <end position="202"/>
    </location>
</feature>
<dbReference type="EMBL" id="MCFE01000077">
    <property type="protein sequence ID" value="ORY00851.1"/>
    <property type="molecule type" value="Genomic_DNA"/>
</dbReference>
<dbReference type="AlphaFoldDB" id="A0A1Y1YS49"/>
<protein>
    <submittedName>
        <fullName evidence="2">Uncharacterized protein</fullName>
    </submittedName>
</protein>
<feature type="compositionally biased region" description="Basic and acidic residues" evidence="1">
    <location>
        <begin position="67"/>
        <end position="87"/>
    </location>
</feature>
<feature type="region of interest" description="Disordered" evidence="1">
    <location>
        <begin position="427"/>
        <end position="458"/>
    </location>
</feature>
<feature type="compositionally biased region" description="Basic and acidic residues" evidence="1">
    <location>
        <begin position="13"/>
        <end position="27"/>
    </location>
</feature>
<feature type="compositionally biased region" description="Low complexity" evidence="1">
    <location>
        <begin position="275"/>
        <end position="292"/>
    </location>
</feature>
<comment type="caution">
    <text evidence="2">The sequence shown here is derived from an EMBL/GenBank/DDBJ whole genome shotgun (WGS) entry which is preliminary data.</text>
</comment>
<accession>A0A1Y1YS49</accession>
<feature type="compositionally biased region" description="Polar residues" evidence="1">
    <location>
        <begin position="47"/>
        <end position="56"/>
    </location>
</feature>
<keyword evidence="3" id="KW-1185">Reference proteome</keyword>
<evidence type="ECO:0000313" key="2">
    <source>
        <dbReference type="EMBL" id="ORY00851.1"/>
    </source>
</evidence>
<feature type="compositionally biased region" description="Polar residues" evidence="1">
    <location>
        <begin position="436"/>
        <end position="458"/>
    </location>
</feature>
<feature type="compositionally biased region" description="Polar residues" evidence="1">
    <location>
        <begin position="88"/>
        <end position="108"/>
    </location>
</feature>
<feature type="region of interest" description="Disordered" evidence="1">
    <location>
        <begin position="1"/>
        <end position="203"/>
    </location>
</feature>
<name>A0A1Y1YS49_9FUNG</name>
<gene>
    <name evidence="2" type="ORF">K493DRAFT_347652</name>
</gene>
<feature type="compositionally biased region" description="Basic and acidic residues" evidence="1">
    <location>
        <begin position="144"/>
        <end position="157"/>
    </location>
</feature>
<proteinExistence type="predicted"/>
<feature type="region of interest" description="Disordered" evidence="1">
    <location>
        <begin position="244"/>
        <end position="299"/>
    </location>
</feature>